<dbReference type="GeneID" id="60421296"/>
<dbReference type="Proteomes" id="UP000058925">
    <property type="component" value="Chromosome"/>
</dbReference>
<organism evidence="1 2">
    <name type="scientific">Candidatus Nitrosocosmicus oleophilus</name>
    <dbReference type="NCBI Taxonomy" id="1353260"/>
    <lineage>
        <taxon>Archaea</taxon>
        <taxon>Nitrososphaerota</taxon>
        <taxon>Nitrososphaeria</taxon>
        <taxon>Nitrososphaerales</taxon>
        <taxon>Nitrososphaeraceae</taxon>
        <taxon>Candidatus Nitrosocosmicus</taxon>
    </lineage>
</organism>
<name>A0A654LX74_9ARCH</name>
<dbReference type="AlphaFoldDB" id="A0A654LX74"/>
<reference evidence="2" key="1">
    <citation type="submission" date="2015-10" db="EMBL/GenBank/DDBJ databases">
        <title>Niche specialization of a soil ammonia-oxidizing archaeon, Candidatus Nitrosocosmicus oleophilus.</title>
        <authorList>
            <person name="Jung M.-Y."/>
            <person name="Rhee S.-K."/>
        </authorList>
    </citation>
    <scope>NUCLEOTIDE SEQUENCE [LARGE SCALE GENOMIC DNA]</scope>
    <source>
        <strain evidence="2">MY3</strain>
    </source>
</reference>
<protein>
    <submittedName>
        <fullName evidence="1">Uncharacterized protein</fullName>
    </submittedName>
</protein>
<dbReference type="KEGG" id="taa:NMY3_01215"/>
<dbReference type="RefSeq" id="WP_196817888.1">
    <property type="nucleotide sequence ID" value="NZ_CP012850.1"/>
</dbReference>
<evidence type="ECO:0000313" key="2">
    <source>
        <dbReference type="Proteomes" id="UP000058925"/>
    </source>
</evidence>
<gene>
    <name evidence="1" type="ORF">NMY3_01215</name>
</gene>
<sequence>METSYKKNIGLVIFLIATTGVIVTNNDLVFAQSEGCNGHEVYVNLDLTSFAQGSLIVGVTADLTGDVVLKEVFDSPDSYQVQSFTGCMYVAKGDTLTACAVVKATSGTICQEQSAFGSSTSFFLDLDQQVYPNQYDQNNYSTEESFSENGHIEDIYGDSNLF</sequence>
<accession>A0A654LX74</accession>
<dbReference type="EMBL" id="CP012850">
    <property type="protein sequence ID" value="ALI35420.1"/>
    <property type="molecule type" value="Genomic_DNA"/>
</dbReference>
<evidence type="ECO:0000313" key="1">
    <source>
        <dbReference type="EMBL" id="ALI35420.1"/>
    </source>
</evidence>
<proteinExistence type="predicted"/>
<keyword evidence="2" id="KW-1185">Reference proteome</keyword>